<keyword evidence="6" id="KW-0539">Nucleus</keyword>
<feature type="region of interest" description="Disordered" evidence="7">
    <location>
        <begin position="354"/>
        <end position="377"/>
    </location>
</feature>
<evidence type="ECO:0000256" key="6">
    <source>
        <dbReference type="ARBA" id="ARBA00023242"/>
    </source>
</evidence>
<feature type="domain" description="Zn(2)-C6 fungal-type" evidence="8">
    <location>
        <begin position="22"/>
        <end position="51"/>
    </location>
</feature>
<evidence type="ECO:0000256" key="5">
    <source>
        <dbReference type="ARBA" id="ARBA00023163"/>
    </source>
</evidence>
<evidence type="ECO:0000313" key="9">
    <source>
        <dbReference type="EMBL" id="KAJ5162261.1"/>
    </source>
</evidence>
<feature type="compositionally biased region" description="Basic and acidic residues" evidence="7">
    <location>
        <begin position="63"/>
        <end position="90"/>
    </location>
</feature>
<keyword evidence="10" id="KW-1185">Reference proteome</keyword>
<protein>
    <recommendedName>
        <fullName evidence="8">Zn(2)-C6 fungal-type domain-containing protein</fullName>
    </recommendedName>
</protein>
<dbReference type="AlphaFoldDB" id="A0A9W9I2N1"/>
<gene>
    <name evidence="9" type="ORF">N7492_007653</name>
</gene>
<dbReference type="Gene3D" id="4.10.240.10">
    <property type="entry name" value="Zn(2)-C6 fungal-type DNA-binding domain"/>
    <property type="match status" value="1"/>
</dbReference>
<evidence type="ECO:0000256" key="4">
    <source>
        <dbReference type="ARBA" id="ARBA00023125"/>
    </source>
</evidence>
<organism evidence="9 10">
    <name type="scientific">Penicillium capsulatum</name>
    <dbReference type="NCBI Taxonomy" id="69766"/>
    <lineage>
        <taxon>Eukaryota</taxon>
        <taxon>Fungi</taxon>
        <taxon>Dikarya</taxon>
        <taxon>Ascomycota</taxon>
        <taxon>Pezizomycotina</taxon>
        <taxon>Eurotiomycetes</taxon>
        <taxon>Eurotiomycetidae</taxon>
        <taxon>Eurotiales</taxon>
        <taxon>Aspergillaceae</taxon>
        <taxon>Penicillium</taxon>
    </lineage>
</organism>
<keyword evidence="3" id="KW-0805">Transcription regulation</keyword>
<feature type="region of interest" description="Disordered" evidence="7">
    <location>
        <begin position="53"/>
        <end position="92"/>
    </location>
</feature>
<feature type="region of interest" description="Disordered" evidence="7">
    <location>
        <begin position="138"/>
        <end position="157"/>
    </location>
</feature>
<dbReference type="GO" id="GO:0006351">
    <property type="term" value="P:DNA-templated transcription"/>
    <property type="evidence" value="ECO:0007669"/>
    <property type="project" value="InterPro"/>
</dbReference>
<dbReference type="InterPro" id="IPR050613">
    <property type="entry name" value="Sec_Metabolite_Reg"/>
</dbReference>
<dbReference type="CDD" id="cd12148">
    <property type="entry name" value="fungal_TF_MHR"/>
    <property type="match status" value="1"/>
</dbReference>
<keyword evidence="4" id="KW-0238">DNA-binding</keyword>
<evidence type="ECO:0000259" key="8">
    <source>
        <dbReference type="PROSITE" id="PS50048"/>
    </source>
</evidence>
<dbReference type="PANTHER" id="PTHR31001">
    <property type="entry name" value="UNCHARACTERIZED TRANSCRIPTIONAL REGULATORY PROTEIN"/>
    <property type="match status" value="1"/>
</dbReference>
<evidence type="ECO:0000256" key="2">
    <source>
        <dbReference type="ARBA" id="ARBA00022723"/>
    </source>
</evidence>
<dbReference type="SMART" id="SM00906">
    <property type="entry name" value="Fungal_trans"/>
    <property type="match status" value="1"/>
</dbReference>
<dbReference type="PANTHER" id="PTHR31001:SF85">
    <property type="entry name" value="ZN(II)2CYS6 TRANSCRIPTION FACTOR (EUROFUNG)"/>
    <property type="match status" value="1"/>
</dbReference>
<dbReference type="Pfam" id="PF04082">
    <property type="entry name" value="Fungal_trans"/>
    <property type="match status" value="1"/>
</dbReference>
<dbReference type="Proteomes" id="UP001146351">
    <property type="component" value="Unassembled WGS sequence"/>
</dbReference>
<accession>A0A9W9I2N1</accession>
<dbReference type="InterPro" id="IPR036864">
    <property type="entry name" value="Zn2-C6_fun-type_DNA-bd_sf"/>
</dbReference>
<dbReference type="GO" id="GO:0000981">
    <property type="term" value="F:DNA-binding transcription factor activity, RNA polymerase II-specific"/>
    <property type="evidence" value="ECO:0007669"/>
    <property type="project" value="InterPro"/>
</dbReference>
<dbReference type="EMBL" id="JAPQKO010000005">
    <property type="protein sequence ID" value="KAJ5162261.1"/>
    <property type="molecule type" value="Genomic_DNA"/>
</dbReference>
<dbReference type="OrthoDB" id="2269373at2759"/>
<dbReference type="CDD" id="cd00067">
    <property type="entry name" value="GAL4"/>
    <property type="match status" value="1"/>
</dbReference>
<dbReference type="SMART" id="SM00066">
    <property type="entry name" value="GAL4"/>
    <property type="match status" value="1"/>
</dbReference>
<evidence type="ECO:0000256" key="1">
    <source>
        <dbReference type="ARBA" id="ARBA00004123"/>
    </source>
</evidence>
<dbReference type="InterPro" id="IPR007219">
    <property type="entry name" value="XnlR_reg_dom"/>
</dbReference>
<dbReference type="InterPro" id="IPR001138">
    <property type="entry name" value="Zn2Cys6_DnaBD"/>
</dbReference>
<reference evidence="9" key="2">
    <citation type="journal article" date="2023" name="IMA Fungus">
        <title>Comparative genomic study of the Penicillium genus elucidates a diverse pangenome and 15 lateral gene transfer events.</title>
        <authorList>
            <person name="Petersen C."/>
            <person name="Sorensen T."/>
            <person name="Nielsen M.R."/>
            <person name="Sondergaard T.E."/>
            <person name="Sorensen J.L."/>
            <person name="Fitzpatrick D.A."/>
            <person name="Frisvad J.C."/>
            <person name="Nielsen K.L."/>
        </authorList>
    </citation>
    <scope>NUCLEOTIDE SEQUENCE</scope>
    <source>
        <strain evidence="9">IBT 21917</strain>
    </source>
</reference>
<proteinExistence type="predicted"/>
<keyword evidence="2" id="KW-0479">Metal-binding</keyword>
<keyword evidence="5" id="KW-0804">Transcription</keyword>
<evidence type="ECO:0000313" key="10">
    <source>
        <dbReference type="Proteomes" id="UP001146351"/>
    </source>
</evidence>
<comment type="subcellular location">
    <subcellularLocation>
        <location evidence="1">Nucleus</location>
    </subcellularLocation>
</comment>
<evidence type="ECO:0000256" key="7">
    <source>
        <dbReference type="SAM" id="MobiDB-lite"/>
    </source>
</evidence>
<dbReference type="GO" id="GO:0003677">
    <property type="term" value="F:DNA binding"/>
    <property type="evidence" value="ECO:0007669"/>
    <property type="project" value="UniProtKB-KW"/>
</dbReference>
<comment type="caution">
    <text evidence="9">The sequence shown here is derived from an EMBL/GenBank/DDBJ whole genome shotgun (WGS) entry which is preliminary data.</text>
</comment>
<reference evidence="9" key="1">
    <citation type="submission" date="2022-11" db="EMBL/GenBank/DDBJ databases">
        <authorList>
            <person name="Petersen C."/>
        </authorList>
    </citation>
    <scope>NUCLEOTIDE SEQUENCE</scope>
    <source>
        <strain evidence="9">IBT 21917</strain>
    </source>
</reference>
<dbReference type="GO" id="GO:0008270">
    <property type="term" value="F:zinc ion binding"/>
    <property type="evidence" value="ECO:0007669"/>
    <property type="project" value="InterPro"/>
</dbReference>
<dbReference type="GO" id="GO:0005634">
    <property type="term" value="C:nucleus"/>
    <property type="evidence" value="ECO:0007669"/>
    <property type="project" value="UniProtKB-SubCell"/>
</dbReference>
<name>A0A9W9I2N1_9EURO</name>
<dbReference type="Pfam" id="PF00172">
    <property type="entry name" value="Zn_clus"/>
    <property type="match status" value="1"/>
</dbReference>
<dbReference type="PROSITE" id="PS00463">
    <property type="entry name" value="ZN2_CY6_FUNGAL_1"/>
    <property type="match status" value="1"/>
</dbReference>
<evidence type="ECO:0000256" key="3">
    <source>
        <dbReference type="ARBA" id="ARBA00023015"/>
    </source>
</evidence>
<dbReference type="PROSITE" id="PS50048">
    <property type="entry name" value="ZN2_CY6_FUNGAL_2"/>
    <property type="match status" value="1"/>
</dbReference>
<sequence length="691" mass="77707">MTDPGVHGGQPAPDSTSAKPFSCVVCHKRKVKCDRKEPCANCEKAQIDCIYCPPPPPRRRKRERDEASASQEREKSLRRISDEPSSDHPVHHTIAAKTQRAELGREKSGTGRLIIKEGNSVYLDDTLWTSVSHELPNAADVLDNESDSGGDDNSHDEMDEASMLLSHTPGEKPTELHPNPLHIFKLWQTFLENVNPLTKIVHAPTVQQQILEAMGDLHQIGREFEALMFSIYCVALISLSADEVSKSFGESKKKLLSRCRRGAQLAFTNAHLLRTSNVVVLQAFLLFILSMRAFSDPHTTWSLSGVALRIAQRIGIHRDGSGYGLSIFDTEMRRRIWLQLTIIDYTSAQFAGVSPSPMPQTADTKPPMNANDSDLDPRMTEPACGKEGPTEMIFSLARSEFGRWLRRWSKDAGTSHSVWAFLSSSTITMEEKDVTVDELERCMEEKFLRYCDQSIPLHLATTMMVRSAVHFTRLMAHHPRQYRDSSARISQAEKDLIFENCLKMAEYANHTQNNSSIHKFSWHTMNHMPWDAMIHMLSEIPHRTDPVEKSRAWQIIGGIYSRHLGQMRKKVKMPLHTAIQNLMVKAWKAYVDGCHLHRQAPTACPPIVVSLLDDAKGIGASQIAGEGSKMSEHGEFSEQPGQHDVTAPFVTELDNFESLLNSSPMDWNEWDNLLNQFQASLVDDIALMPGS</sequence>
<dbReference type="SUPFAM" id="SSF57701">
    <property type="entry name" value="Zn2/Cys6 DNA-binding domain"/>
    <property type="match status" value="1"/>
</dbReference>